<dbReference type="InterPro" id="IPR002685">
    <property type="entry name" value="Glyco_trans_15"/>
</dbReference>
<gene>
    <name evidence="3" type="ORF">LPJ61_003472</name>
</gene>
<dbReference type="PANTHER" id="PTHR31121:SF6">
    <property type="entry name" value="ALPHA-1,2 MANNOSYLTRANSFERASE KTR1"/>
    <property type="match status" value="1"/>
</dbReference>
<accession>A0A9W8CYK8</accession>
<evidence type="ECO:0000313" key="3">
    <source>
        <dbReference type="EMBL" id="KAJ1729539.1"/>
    </source>
</evidence>
<dbReference type="GO" id="GO:0000026">
    <property type="term" value="F:alpha-1,2-mannosyltransferase activity"/>
    <property type="evidence" value="ECO:0007669"/>
    <property type="project" value="TreeGrafter"/>
</dbReference>
<dbReference type="OrthoDB" id="439943at2759"/>
<protein>
    <submittedName>
        <fullName evidence="3">Uncharacterized protein</fullName>
    </submittedName>
</protein>
<dbReference type="GO" id="GO:0005794">
    <property type="term" value="C:Golgi apparatus"/>
    <property type="evidence" value="ECO:0007669"/>
    <property type="project" value="TreeGrafter"/>
</dbReference>
<name>A0A9W8CYK8_9FUNG</name>
<organism evidence="3 4">
    <name type="scientific">Coemansia biformis</name>
    <dbReference type="NCBI Taxonomy" id="1286918"/>
    <lineage>
        <taxon>Eukaryota</taxon>
        <taxon>Fungi</taxon>
        <taxon>Fungi incertae sedis</taxon>
        <taxon>Zoopagomycota</taxon>
        <taxon>Kickxellomycotina</taxon>
        <taxon>Kickxellomycetes</taxon>
        <taxon>Kickxellales</taxon>
        <taxon>Kickxellaceae</taxon>
        <taxon>Coemansia</taxon>
    </lineage>
</organism>
<dbReference type="PANTHER" id="PTHR31121">
    <property type="entry name" value="ALPHA-1,2 MANNOSYLTRANSFERASE KTR1"/>
    <property type="match status" value="1"/>
</dbReference>
<evidence type="ECO:0000256" key="1">
    <source>
        <dbReference type="ARBA" id="ARBA00007677"/>
    </source>
</evidence>
<dbReference type="AlphaFoldDB" id="A0A9W8CYK8"/>
<dbReference type="GO" id="GO:0006487">
    <property type="term" value="P:protein N-linked glycosylation"/>
    <property type="evidence" value="ECO:0007669"/>
    <property type="project" value="TreeGrafter"/>
</dbReference>
<dbReference type="GO" id="GO:0016020">
    <property type="term" value="C:membrane"/>
    <property type="evidence" value="ECO:0007669"/>
    <property type="project" value="InterPro"/>
</dbReference>
<dbReference type="EMBL" id="JANBOI010000595">
    <property type="protein sequence ID" value="KAJ1729539.1"/>
    <property type="molecule type" value="Genomic_DNA"/>
</dbReference>
<dbReference type="Pfam" id="PF01793">
    <property type="entry name" value="Glyco_transf_15"/>
    <property type="match status" value="1"/>
</dbReference>
<feature type="non-terminal residue" evidence="3">
    <location>
        <position position="156"/>
    </location>
</feature>
<dbReference type="Gene3D" id="3.90.550.10">
    <property type="entry name" value="Spore Coat Polysaccharide Biosynthesis Protein SpsA, Chain A"/>
    <property type="match status" value="1"/>
</dbReference>
<reference evidence="3" key="1">
    <citation type="submission" date="2022-07" db="EMBL/GenBank/DDBJ databases">
        <title>Phylogenomic reconstructions and comparative analyses of Kickxellomycotina fungi.</title>
        <authorList>
            <person name="Reynolds N.K."/>
            <person name="Stajich J.E."/>
            <person name="Barry K."/>
            <person name="Grigoriev I.V."/>
            <person name="Crous P."/>
            <person name="Smith M.E."/>
        </authorList>
    </citation>
    <scope>NUCLEOTIDE SEQUENCE</scope>
    <source>
        <strain evidence="3">BCRC 34381</strain>
    </source>
</reference>
<comment type="caution">
    <text evidence="3">The sequence shown here is derived from an EMBL/GenBank/DDBJ whole genome shotgun (WGS) entry which is preliminary data.</text>
</comment>
<evidence type="ECO:0000313" key="4">
    <source>
        <dbReference type="Proteomes" id="UP001143981"/>
    </source>
</evidence>
<keyword evidence="2" id="KW-0808">Transferase</keyword>
<dbReference type="Proteomes" id="UP001143981">
    <property type="component" value="Unassembled WGS sequence"/>
</dbReference>
<evidence type="ECO:0000256" key="2">
    <source>
        <dbReference type="ARBA" id="ARBA00022679"/>
    </source>
</evidence>
<dbReference type="SUPFAM" id="SSF53448">
    <property type="entry name" value="Nucleotide-diphospho-sugar transferases"/>
    <property type="match status" value="1"/>
</dbReference>
<sequence>MLNVKWRLVAIVVLAVVLVHLLVRSPYIEMRLSGRHEGANDALRADGASGLPADNAPANLKHPPPVTVTVTHTVAQAETVTSGAKGPVLADNDAPGSRPERASAAFVILTRNRDLKDLRESLAQLEDRFNRRYNYPYVFLNNEPFSDDFKEQIGNV</sequence>
<proteinExistence type="inferred from homology"/>
<dbReference type="GO" id="GO:0000032">
    <property type="term" value="P:cell wall mannoprotein biosynthetic process"/>
    <property type="evidence" value="ECO:0007669"/>
    <property type="project" value="TreeGrafter"/>
</dbReference>
<dbReference type="InterPro" id="IPR029044">
    <property type="entry name" value="Nucleotide-diphossugar_trans"/>
</dbReference>
<comment type="similarity">
    <text evidence="1">Belongs to the glycosyltransferase 15 family.</text>
</comment>
<keyword evidence="4" id="KW-1185">Reference proteome</keyword>